<dbReference type="Proteomes" id="UP000838756">
    <property type="component" value="Unassembled WGS sequence"/>
</dbReference>
<evidence type="ECO:0000313" key="2">
    <source>
        <dbReference type="Proteomes" id="UP000838756"/>
    </source>
</evidence>
<keyword evidence="2" id="KW-1185">Reference proteome</keyword>
<organism evidence="1 2">
    <name type="scientific">Pararge aegeria aegeria</name>
    <dbReference type="NCBI Taxonomy" id="348720"/>
    <lineage>
        <taxon>Eukaryota</taxon>
        <taxon>Metazoa</taxon>
        <taxon>Ecdysozoa</taxon>
        <taxon>Arthropoda</taxon>
        <taxon>Hexapoda</taxon>
        <taxon>Insecta</taxon>
        <taxon>Pterygota</taxon>
        <taxon>Neoptera</taxon>
        <taxon>Endopterygota</taxon>
        <taxon>Lepidoptera</taxon>
        <taxon>Glossata</taxon>
        <taxon>Ditrysia</taxon>
        <taxon>Papilionoidea</taxon>
        <taxon>Nymphalidae</taxon>
        <taxon>Satyrinae</taxon>
        <taxon>Satyrini</taxon>
        <taxon>Parargina</taxon>
        <taxon>Pararge</taxon>
    </lineage>
</organism>
<dbReference type="AlphaFoldDB" id="A0A8S4QZM3"/>
<comment type="caution">
    <text evidence="1">The sequence shown here is derived from an EMBL/GenBank/DDBJ whole genome shotgun (WGS) entry which is preliminary data.</text>
</comment>
<dbReference type="EMBL" id="CAKXAJ010022075">
    <property type="protein sequence ID" value="CAH2226838.1"/>
    <property type="molecule type" value="Genomic_DNA"/>
</dbReference>
<protein>
    <submittedName>
        <fullName evidence="1">Jg23416 protein</fullName>
    </submittedName>
</protein>
<sequence length="53" mass="5726">GRANWRSYSAIFDTSSDSRSSPADSRLAGMRDGRVGELHCSIEDAAGKLIKLN</sequence>
<accession>A0A8S4QZM3</accession>
<proteinExistence type="predicted"/>
<evidence type="ECO:0000313" key="1">
    <source>
        <dbReference type="EMBL" id="CAH2226838.1"/>
    </source>
</evidence>
<feature type="non-terminal residue" evidence="1">
    <location>
        <position position="1"/>
    </location>
</feature>
<reference evidence="1" key="1">
    <citation type="submission" date="2022-03" db="EMBL/GenBank/DDBJ databases">
        <authorList>
            <person name="Lindestad O."/>
        </authorList>
    </citation>
    <scope>NUCLEOTIDE SEQUENCE</scope>
</reference>
<gene>
    <name evidence="1" type="primary">jg23416</name>
    <name evidence="1" type="ORF">PAEG_LOCUS7497</name>
</gene>
<name>A0A8S4QZM3_9NEOP</name>